<dbReference type="PANTHER" id="PTHR43409:SF7">
    <property type="entry name" value="BLL1977 PROTEIN"/>
    <property type="match status" value="1"/>
</dbReference>
<dbReference type="Pfam" id="PF02310">
    <property type="entry name" value="B12-binding"/>
    <property type="match status" value="1"/>
</dbReference>
<evidence type="ECO:0000256" key="6">
    <source>
        <dbReference type="ARBA" id="ARBA00023004"/>
    </source>
</evidence>
<organism evidence="10">
    <name type="scientific">Fervidicoccus fontis</name>
    <dbReference type="NCBI Taxonomy" id="683846"/>
    <lineage>
        <taxon>Archaea</taxon>
        <taxon>Thermoproteota</taxon>
        <taxon>Thermoprotei</taxon>
        <taxon>Fervidicoccales</taxon>
        <taxon>Fervidicoccaceae</taxon>
        <taxon>Fervidicoccus</taxon>
    </lineage>
</organism>
<dbReference type="PROSITE" id="PS51918">
    <property type="entry name" value="RADICAL_SAM"/>
    <property type="match status" value="1"/>
</dbReference>
<dbReference type="SFLD" id="SFLDS00029">
    <property type="entry name" value="Radical_SAM"/>
    <property type="match status" value="1"/>
</dbReference>
<dbReference type="GO" id="GO:0031419">
    <property type="term" value="F:cobalamin binding"/>
    <property type="evidence" value="ECO:0007669"/>
    <property type="project" value="InterPro"/>
</dbReference>
<dbReference type="InterPro" id="IPR006638">
    <property type="entry name" value="Elp3/MiaA/NifB-like_rSAM"/>
</dbReference>
<sequence>MRTDITLLHPPSYLYFREEKRKFGPISDVIPSTPIFDMYPYGFFSLATYLNKKGYRVDLYNVAARMVLDESFDVNRFVEKLDADVVGIDLHWLVHAHGALELAKKIKQERPDITIMLGGLSSTIFHREIMEKFPWVDIIALGDTTEPVVDMLLDHRSRGKSLESVPNIAYREGKNIKVNSFSYVPKDISDYSIDYHKIFSSLFHASEPFGWIPFANFIEHPIGAILLYKGCRYNCLACGGSSYTYRKYFGRRELAFKSNDAILKELSSIVDHIKIPVFLVGDIQLLGRERAEDLIRKIKSEGLQFYGLFMEFYTPPPLDLIEKLTSLDTEVYFQISPESHIEEVRRFYGRLYGNDRLKDFVKGSIKLGAKRVDLYFMVGLAKQKLEHMETFSNFIRDIYREVPENERKRIDFFISPLAPFVDPGSLAFDFPEKFGYRIRARTLAEHVELIKNSLDWREMLNYETEFMNRENIAQATYIGAKALTIMKKEQGILEEDEAEKILLKLNQSYSEDIRGKETTDLRDLYPSEPLYNLIDEKRSEVLIMAIKKSLGLE</sequence>
<dbReference type="PANTHER" id="PTHR43409">
    <property type="entry name" value="ANAEROBIC MAGNESIUM-PROTOPORPHYRIN IX MONOMETHYL ESTER CYCLASE-RELATED"/>
    <property type="match status" value="1"/>
</dbReference>
<dbReference type="SFLD" id="SFLDF00326">
    <property type="entry name" value="5''-pyrrole_methytransferase"/>
    <property type="match status" value="1"/>
</dbReference>
<evidence type="ECO:0000256" key="1">
    <source>
        <dbReference type="ARBA" id="ARBA00001966"/>
    </source>
</evidence>
<evidence type="ECO:0000256" key="7">
    <source>
        <dbReference type="ARBA" id="ARBA00023014"/>
    </source>
</evidence>
<dbReference type="InterPro" id="IPR036724">
    <property type="entry name" value="Cobalamin-bd_sf"/>
</dbReference>
<keyword evidence="3" id="KW-0808">Transferase</keyword>
<dbReference type="GO" id="GO:0003824">
    <property type="term" value="F:catalytic activity"/>
    <property type="evidence" value="ECO:0007669"/>
    <property type="project" value="InterPro"/>
</dbReference>
<evidence type="ECO:0000313" key="10">
    <source>
        <dbReference type="EMBL" id="HGZ59978.1"/>
    </source>
</evidence>
<dbReference type="Gene3D" id="3.40.50.280">
    <property type="entry name" value="Cobalamin-binding domain"/>
    <property type="match status" value="1"/>
</dbReference>
<dbReference type="InterPro" id="IPR026447">
    <property type="entry name" value="B12_SAM_Ta0216"/>
</dbReference>
<dbReference type="SFLD" id="SFLDG01123">
    <property type="entry name" value="methyltransferase_(Class_B)"/>
    <property type="match status" value="1"/>
</dbReference>
<dbReference type="CDD" id="cd02068">
    <property type="entry name" value="radical_SAM_B12_BD"/>
    <property type="match status" value="1"/>
</dbReference>
<reference evidence="10" key="1">
    <citation type="journal article" date="2020" name="mSystems">
        <title>Genome- and Community-Level Interaction Insights into Carbon Utilization and Element Cycling Functions of Hydrothermarchaeota in Hydrothermal Sediment.</title>
        <authorList>
            <person name="Zhou Z."/>
            <person name="Liu Y."/>
            <person name="Xu W."/>
            <person name="Pan J."/>
            <person name="Luo Z.H."/>
            <person name="Li M."/>
        </authorList>
    </citation>
    <scope>NUCLEOTIDE SEQUENCE [LARGE SCALE GENOMIC DNA]</scope>
    <source>
        <strain evidence="10">SpSt-885</strain>
    </source>
</reference>
<evidence type="ECO:0000256" key="3">
    <source>
        <dbReference type="ARBA" id="ARBA00022679"/>
    </source>
</evidence>
<evidence type="ECO:0000256" key="5">
    <source>
        <dbReference type="ARBA" id="ARBA00022723"/>
    </source>
</evidence>
<accession>A0A7J3SLB8</accession>
<evidence type="ECO:0000256" key="2">
    <source>
        <dbReference type="ARBA" id="ARBA00022603"/>
    </source>
</evidence>
<keyword evidence="7" id="KW-0411">Iron-sulfur</keyword>
<evidence type="ECO:0000259" key="9">
    <source>
        <dbReference type="PROSITE" id="PS51918"/>
    </source>
</evidence>
<keyword evidence="6" id="KW-0408">Iron</keyword>
<keyword evidence="4" id="KW-0949">S-adenosyl-L-methionine</keyword>
<dbReference type="AlphaFoldDB" id="A0A7J3SLB8"/>
<comment type="cofactor">
    <cofactor evidence="1">
        <name>[4Fe-4S] cluster</name>
        <dbReference type="ChEBI" id="CHEBI:49883"/>
    </cofactor>
</comment>
<evidence type="ECO:0000259" key="8">
    <source>
        <dbReference type="PROSITE" id="PS51332"/>
    </source>
</evidence>
<proteinExistence type="predicted"/>
<dbReference type="SUPFAM" id="SSF52242">
    <property type="entry name" value="Cobalamin (vitamin B12)-binding domain"/>
    <property type="match status" value="1"/>
</dbReference>
<dbReference type="InterPro" id="IPR051198">
    <property type="entry name" value="BchE-like"/>
</dbReference>
<dbReference type="EMBL" id="DTLS01000055">
    <property type="protein sequence ID" value="HGZ59978.1"/>
    <property type="molecule type" value="Genomic_DNA"/>
</dbReference>
<dbReference type="SFLD" id="SFLDG01082">
    <property type="entry name" value="B12-binding_domain_containing"/>
    <property type="match status" value="1"/>
</dbReference>
<dbReference type="SMART" id="SM00729">
    <property type="entry name" value="Elp3"/>
    <property type="match status" value="1"/>
</dbReference>
<dbReference type="GO" id="GO:0046872">
    <property type="term" value="F:metal ion binding"/>
    <property type="evidence" value="ECO:0007669"/>
    <property type="project" value="UniProtKB-KW"/>
</dbReference>
<dbReference type="GO" id="GO:0051536">
    <property type="term" value="F:iron-sulfur cluster binding"/>
    <property type="evidence" value="ECO:0007669"/>
    <property type="project" value="UniProtKB-KW"/>
</dbReference>
<dbReference type="SUPFAM" id="SSF102114">
    <property type="entry name" value="Radical SAM enzymes"/>
    <property type="match status" value="1"/>
</dbReference>
<dbReference type="InterPro" id="IPR007197">
    <property type="entry name" value="rSAM"/>
</dbReference>
<dbReference type="InterPro" id="IPR058240">
    <property type="entry name" value="rSAM_sf"/>
</dbReference>
<keyword evidence="5" id="KW-0479">Metal-binding</keyword>
<protein>
    <submittedName>
        <fullName evidence="10">TIGR04190 family B12-binding domain/radical SAM domain protein</fullName>
    </submittedName>
</protein>
<dbReference type="Pfam" id="PF04055">
    <property type="entry name" value="Radical_SAM"/>
    <property type="match status" value="1"/>
</dbReference>
<dbReference type="PROSITE" id="PS51332">
    <property type="entry name" value="B12_BINDING"/>
    <property type="match status" value="1"/>
</dbReference>
<dbReference type="NCBIfam" id="TIGR04190">
    <property type="entry name" value="B12_SAM_Ta0216"/>
    <property type="match status" value="1"/>
</dbReference>
<feature type="domain" description="B12-binding" evidence="8">
    <location>
        <begin position="26"/>
        <end position="163"/>
    </location>
</feature>
<comment type="caution">
    <text evidence="10">The sequence shown here is derived from an EMBL/GenBank/DDBJ whole genome shotgun (WGS) entry which is preliminary data.</text>
</comment>
<keyword evidence="2" id="KW-0489">Methyltransferase</keyword>
<feature type="domain" description="Radical SAM core" evidence="9">
    <location>
        <begin position="217"/>
        <end position="455"/>
    </location>
</feature>
<dbReference type="InterPro" id="IPR006158">
    <property type="entry name" value="Cobalamin-bd"/>
</dbReference>
<evidence type="ECO:0000256" key="4">
    <source>
        <dbReference type="ARBA" id="ARBA00022691"/>
    </source>
</evidence>
<gene>
    <name evidence="10" type="ORF">ENW83_02060</name>
</gene>
<name>A0A7J3SLB8_9CREN</name>
<dbReference type="InterPro" id="IPR034466">
    <property type="entry name" value="Methyltransferase_Class_B"/>
</dbReference>